<gene>
    <name evidence="5" type="ORF">DIS17_06100</name>
</gene>
<dbReference type="PANTHER" id="PTHR43201:SF5">
    <property type="entry name" value="MEDIUM-CHAIN ACYL-COA LIGASE ACSF2, MITOCHONDRIAL"/>
    <property type="match status" value="1"/>
</dbReference>
<name>A0AAJ5FNE8_LEVBR</name>
<dbReference type="EMBL" id="QFDK01000005">
    <property type="protein sequence ID" value="TOZ04527.1"/>
    <property type="molecule type" value="Genomic_DNA"/>
</dbReference>
<comment type="similarity">
    <text evidence="1">Belongs to the ATP-dependent AMP-binding enzyme family.</text>
</comment>
<dbReference type="RefSeq" id="WP_087716507.1">
    <property type="nucleotide sequence ID" value="NZ_CP021456.1"/>
</dbReference>
<evidence type="ECO:0000313" key="5">
    <source>
        <dbReference type="EMBL" id="TOZ04527.1"/>
    </source>
</evidence>
<evidence type="ECO:0000256" key="2">
    <source>
        <dbReference type="ARBA" id="ARBA00022598"/>
    </source>
</evidence>
<dbReference type="Pfam" id="PF13193">
    <property type="entry name" value="AMP-binding_C"/>
    <property type="match status" value="1"/>
</dbReference>
<dbReference type="InterPro" id="IPR000873">
    <property type="entry name" value="AMP-dep_synth/lig_dom"/>
</dbReference>
<dbReference type="InterPro" id="IPR020845">
    <property type="entry name" value="AMP-binding_CS"/>
</dbReference>
<dbReference type="GO" id="GO:0031956">
    <property type="term" value="F:medium-chain fatty acid-CoA ligase activity"/>
    <property type="evidence" value="ECO:0007669"/>
    <property type="project" value="TreeGrafter"/>
</dbReference>
<dbReference type="PROSITE" id="PS00455">
    <property type="entry name" value="AMP_BINDING"/>
    <property type="match status" value="1"/>
</dbReference>
<feature type="domain" description="AMP-dependent synthetase/ligase" evidence="3">
    <location>
        <begin position="17"/>
        <end position="361"/>
    </location>
</feature>
<dbReference type="AlphaFoldDB" id="A0AAJ5FNE8"/>
<evidence type="ECO:0000256" key="1">
    <source>
        <dbReference type="ARBA" id="ARBA00006432"/>
    </source>
</evidence>
<dbReference type="InterPro" id="IPR042099">
    <property type="entry name" value="ANL_N_sf"/>
</dbReference>
<dbReference type="GO" id="GO:0006631">
    <property type="term" value="P:fatty acid metabolic process"/>
    <property type="evidence" value="ECO:0007669"/>
    <property type="project" value="TreeGrafter"/>
</dbReference>
<evidence type="ECO:0000313" key="6">
    <source>
        <dbReference type="Proteomes" id="UP000785759"/>
    </source>
</evidence>
<protein>
    <submittedName>
        <fullName evidence="5">Acyl-CoA synthetase</fullName>
    </submittedName>
</protein>
<dbReference type="PANTHER" id="PTHR43201">
    <property type="entry name" value="ACYL-COA SYNTHETASE"/>
    <property type="match status" value="1"/>
</dbReference>
<dbReference type="Proteomes" id="UP000785759">
    <property type="component" value="Unassembled WGS sequence"/>
</dbReference>
<accession>A0AAJ5FNE8</accession>
<comment type="caution">
    <text evidence="5">The sequence shown here is derived from an EMBL/GenBank/DDBJ whole genome shotgun (WGS) entry which is preliminary data.</text>
</comment>
<feature type="domain" description="AMP-binding enzyme C-terminal" evidence="4">
    <location>
        <begin position="410"/>
        <end position="487"/>
    </location>
</feature>
<proteinExistence type="inferred from homology"/>
<dbReference type="Pfam" id="PF00501">
    <property type="entry name" value="AMP-binding"/>
    <property type="match status" value="1"/>
</dbReference>
<dbReference type="InterPro" id="IPR045851">
    <property type="entry name" value="AMP-bd_C_sf"/>
</dbReference>
<organism evidence="5 6">
    <name type="scientific">Levilactobacillus brevis</name>
    <name type="common">Lactobacillus brevis</name>
    <dbReference type="NCBI Taxonomy" id="1580"/>
    <lineage>
        <taxon>Bacteria</taxon>
        <taxon>Bacillati</taxon>
        <taxon>Bacillota</taxon>
        <taxon>Bacilli</taxon>
        <taxon>Lactobacillales</taxon>
        <taxon>Lactobacillaceae</taxon>
        <taxon>Levilactobacillus</taxon>
    </lineage>
</organism>
<evidence type="ECO:0000259" key="3">
    <source>
        <dbReference type="Pfam" id="PF00501"/>
    </source>
</evidence>
<keyword evidence="2" id="KW-0436">Ligase</keyword>
<sequence>MSKITLKLTNQLKAAATEPILKDETRDRWYTGAELAADVDQLKDQLKGLNVGHGDKIYVCLDNSGLYPVLTQAIWELGAIMNPVSAKTPVAEMQADLAKHDYAVIIVNPDLIAGALANRTTKQADLTLATTDSLTVIRDLNVTGHVAATPTEADLALILHTSGTTGKPKRVGLTHDLLLHGAQHDIEAHRLTAADTTLITMPMFHINAQVVSVLSTRLSGGKIVVTQKFSASRFWHQVQTNGVTWASVVPTIINILLLNDKAKAAYNDQTHLRFVRCSSFSLPLEKLTAFEETYHTRILEGYGMTETASQCTLNPFNAPKVGSVGVPVGTDMAIVVDEDFTTEPEQSGEIAVRGDHVIESYMDPHPDSFKDGWFLTGDLGYFDDEGYLYITGRKKDIISVGGEKVAPARVENVLSQLDSIKEVTVIGTPDELYGEAVTAVVISRSDSTAPAQLEQAILEQAKMALAPYERPKRVLFVHDYPRNATGKVVRPKLKQQIVADFERLGEGA</sequence>
<dbReference type="InterPro" id="IPR025110">
    <property type="entry name" value="AMP-bd_C"/>
</dbReference>
<dbReference type="Gene3D" id="3.40.50.12780">
    <property type="entry name" value="N-terminal domain of ligase-like"/>
    <property type="match status" value="1"/>
</dbReference>
<dbReference type="Gene3D" id="3.30.300.30">
    <property type="match status" value="1"/>
</dbReference>
<reference evidence="5" key="1">
    <citation type="submission" date="2018-05" db="EMBL/GenBank/DDBJ databases">
        <title>Genome Comparison of Lactic Acid Bacteria Isolated from non-Wheat Sourdough.</title>
        <authorList>
            <person name="Rice T."/>
            <person name="Axel C."/>
            <person name="Lynch K.M."/>
            <person name="Benz C."/>
            <person name="Arendt E.K."/>
            <person name="Coffey A."/>
        </authorList>
    </citation>
    <scope>NUCLEOTIDE SEQUENCE</scope>
    <source>
        <strain evidence="5">TR055</strain>
    </source>
</reference>
<dbReference type="SUPFAM" id="SSF56801">
    <property type="entry name" value="Acetyl-CoA synthetase-like"/>
    <property type="match status" value="1"/>
</dbReference>
<evidence type="ECO:0000259" key="4">
    <source>
        <dbReference type="Pfam" id="PF13193"/>
    </source>
</evidence>